<feature type="non-terminal residue" evidence="2">
    <location>
        <position position="1"/>
    </location>
</feature>
<evidence type="ECO:0000256" key="1">
    <source>
        <dbReference type="SAM" id="MobiDB-lite"/>
    </source>
</evidence>
<accession>A0AAD8AE44</accession>
<reference evidence="2" key="1">
    <citation type="journal article" date="2023" name="IScience">
        <title>Live-bearing cockroach genome reveals convergent evolutionary mechanisms linked to viviparity in insects and beyond.</title>
        <authorList>
            <person name="Fouks B."/>
            <person name="Harrison M.C."/>
            <person name="Mikhailova A.A."/>
            <person name="Marchal E."/>
            <person name="English S."/>
            <person name="Carruthers M."/>
            <person name="Jennings E.C."/>
            <person name="Chiamaka E.L."/>
            <person name="Frigard R.A."/>
            <person name="Pippel M."/>
            <person name="Attardo G.M."/>
            <person name="Benoit J.B."/>
            <person name="Bornberg-Bauer E."/>
            <person name="Tobe S.S."/>
        </authorList>
    </citation>
    <scope>NUCLEOTIDE SEQUENCE</scope>
    <source>
        <strain evidence="2">Stay&amp;Tobe</strain>
    </source>
</reference>
<reference evidence="2" key="2">
    <citation type="submission" date="2023-05" db="EMBL/GenBank/DDBJ databases">
        <authorList>
            <person name="Fouks B."/>
        </authorList>
    </citation>
    <scope>NUCLEOTIDE SEQUENCE</scope>
    <source>
        <strain evidence="2">Stay&amp;Tobe</strain>
        <tissue evidence="2">Testes</tissue>
    </source>
</reference>
<sequence>SEPSKKVRVTFFESEKPLIVSSPEPSDLIDDLDAPGTIATMTSSSPTTDHAPPYNRQASSKIHKYFIFLYGLHVL</sequence>
<feature type="compositionally biased region" description="Polar residues" evidence="1">
    <location>
        <begin position="39"/>
        <end position="48"/>
    </location>
</feature>
<comment type="caution">
    <text evidence="2">The sequence shown here is derived from an EMBL/GenBank/DDBJ whole genome shotgun (WGS) entry which is preliminary data.</text>
</comment>
<dbReference type="AlphaFoldDB" id="A0AAD8AE44"/>
<evidence type="ECO:0000313" key="3">
    <source>
        <dbReference type="Proteomes" id="UP001233999"/>
    </source>
</evidence>
<dbReference type="Proteomes" id="UP001233999">
    <property type="component" value="Unassembled WGS sequence"/>
</dbReference>
<keyword evidence="3" id="KW-1185">Reference proteome</keyword>
<name>A0AAD8AE44_DIPPU</name>
<dbReference type="EMBL" id="JASPKZ010001617">
    <property type="protein sequence ID" value="KAJ9597337.1"/>
    <property type="molecule type" value="Genomic_DNA"/>
</dbReference>
<feature type="non-terminal residue" evidence="2">
    <location>
        <position position="75"/>
    </location>
</feature>
<gene>
    <name evidence="2" type="ORF">L9F63_011808</name>
</gene>
<proteinExistence type="predicted"/>
<evidence type="ECO:0000313" key="2">
    <source>
        <dbReference type="EMBL" id="KAJ9597337.1"/>
    </source>
</evidence>
<protein>
    <submittedName>
        <fullName evidence="2">Uncharacterized protein</fullName>
    </submittedName>
</protein>
<organism evidence="2 3">
    <name type="scientific">Diploptera punctata</name>
    <name type="common">Pacific beetle cockroach</name>
    <dbReference type="NCBI Taxonomy" id="6984"/>
    <lineage>
        <taxon>Eukaryota</taxon>
        <taxon>Metazoa</taxon>
        <taxon>Ecdysozoa</taxon>
        <taxon>Arthropoda</taxon>
        <taxon>Hexapoda</taxon>
        <taxon>Insecta</taxon>
        <taxon>Pterygota</taxon>
        <taxon>Neoptera</taxon>
        <taxon>Polyneoptera</taxon>
        <taxon>Dictyoptera</taxon>
        <taxon>Blattodea</taxon>
        <taxon>Blaberoidea</taxon>
        <taxon>Blaberidae</taxon>
        <taxon>Diplopterinae</taxon>
        <taxon>Diploptera</taxon>
    </lineage>
</organism>
<feature type="region of interest" description="Disordered" evidence="1">
    <location>
        <begin position="23"/>
        <end position="55"/>
    </location>
</feature>